<feature type="chain" id="PRO_5038382219" evidence="4">
    <location>
        <begin position="18"/>
        <end position="351"/>
    </location>
</feature>
<evidence type="ECO:0000256" key="4">
    <source>
        <dbReference type="SAM" id="SignalP"/>
    </source>
</evidence>
<dbReference type="EMBL" id="VDMP01000021">
    <property type="protein sequence ID" value="TNM41932.1"/>
    <property type="molecule type" value="Genomic_DNA"/>
</dbReference>
<dbReference type="Gene3D" id="3.40.190.10">
    <property type="entry name" value="Periplasmic binding protein-like II"/>
    <property type="match status" value="2"/>
</dbReference>
<evidence type="ECO:0000256" key="2">
    <source>
        <dbReference type="ARBA" id="ARBA00010742"/>
    </source>
</evidence>
<evidence type="ECO:0000259" key="5">
    <source>
        <dbReference type="Pfam" id="PF09084"/>
    </source>
</evidence>
<evidence type="ECO:0000256" key="1">
    <source>
        <dbReference type="ARBA" id="ARBA00004418"/>
    </source>
</evidence>
<keyword evidence="7" id="KW-1185">Reference proteome</keyword>
<protein>
    <submittedName>
        <fullName evidence="6">ABC transporter substrate-binding protein</fullName>
    </submittedName>
</protein>
<dbReference type="Proteomes" id="UP000313231">
    <property type="component" value="Unassembled WGS sequence"/>
</dbReference>
<dbReference type="SUPFAM" id="SSF53850">
    <property type="entry name" value="Periplasmic binding protein-like II"/>
    <property type="match status" value="1"/>
</dbReference>
<dbReference type="PANTHER" id="PTHR30024">
    <property type="entry name" value="ALIPHATIC SULFONATES-BINDING PROTEIN-RELATED"/>
    <property type="match status" value="1"/>
</dbReference>
<dbReference type="RefSeq" id="WP_139622372.1">
    <property type="nucleotide sequence ID" value="NZ_VDMP01000021.1"/>
</dbReference>
<reference evidence="6 7" key="1">
    <citation type="journal article" date="2016" name="Int. J. Syst. Evol. Microbiol.">
        <title>Nocardioides albidus sp. nov., an actinobacterium isolated from garden soil.</title>
        <authorList>
            <person name="Singh H."/>
            <person name="Du J."/>
            <person name="Trinh H."/>
            <person name="Won K."/>
            <person name="Yang J.E."/>
            <person name="Yin C."/>
            <person name="Kook M."/>
            <person name="Yi T.H."/>
        </authorList>
    </citation>
    <scope>NUCLEOTIDE SEQUENCE [LARGE SCALE GENOMIC DNA]</scope>
    <source>
        <strain evidence="6 7">CCTCC AB 2015297</strain>
    </source>
</reference>
<proteinExistence type="inferred from homology"/>
<gene>
    <name evidence="6" type="ORF">FHP29_08135</name>
</gene>
<dbReference type="InterPro" id="IPR015168">
    <property type="entry name" value="SsuA/THI5"/>
</dbReference>
<feature type="signal peptide" evidence="4">
    <location>
        <begin position="1"/>
        <end position="17"/>
    </location>
</feature>
<evidence type="ECO:0000256" key="3">
    <source>
        <dbReference type="ARBA" id="ARBA00022729"/>
    </source>
</evidence>
<accession>A0A5C4W189</accession>
<dbReference type="GO" id="GO:0042597">
    <property type="term" value="C:periplasmic space"/>
    <property type="evidence" value="ECO:0007669"/>
    <property type="project" value="UniProtKB-SubCell"/>
</dbReference>
<name>A0A5C4W189_9ACTN</name>
<feature type="domain" description="SsuA/THI5-like" evidence="5">
    <location>
        <begin position="62"/>
        <end position="125"/>
    </location>
</feature>
<feature type="domain" description="SsuA/THI5-like" evidence="5">
    <location>
        <begin position="145"/>
        <end position="285"/>
    </location>
</feature>
<dbReference type="OrthoDB" id="7808807at2"/>
<evidence type="ECO:0000313" key="7">
    <source>
        <dbReference type="Proteomes" id="UP000313231"/>
    </source>
</evidence>
<organism evidence="6 7">
    <name type="scientific">Nocardioides albidus</name>
    <dbReference type="NCBI Taxonomy" id="1517589"/>
    <lineage>
        <taxon>Bacteria</taxon>
        <taxon>Bacillati</taxon>
        <taxon>Actinomycetota</taxon>
        <taxon>Actinomycetes</taxon>
        <taxon>Propionibacteriales</taxon>
        <taxon>Nocardioidaceae</taxon>
        <taxon>Nocardioides</taxon>
    </lineage>
</organism>
<dbReference type="Pfam" id="PF09084">
    <property type="entry name" value="NMT1"/>
    <property type="match status" value="2"/>
</dbReference>
<comment type="caution">
    <text evidence="6">The sequence shown here is derived from an EMBL/GenBank/DDBJ whole genome shotgun (WGS) entry which is preliminary data.</text>
</comment>
<sequence>MNLKLTSALLASCLAAAALSGCGGGSGSSGGTASSTYDCSKPDADSTTKVSVAGLPILTNGALYAGLDQGFFEKHGLDPEIELVPNAQGAIASLVGGNVDFAFVATASMLSAIDQGQAIRGVAQFAGIEPGYYEKMQAGEEGYTTGINGLLVHDDSGIDSPKDLEGKTVAVQDPAFTKLMVQWVIKHDGGDPDKVNYVLMPAVDAYPALQAGKVDAAYSFEPLMSGFEKKGLRNLSWLEVDVFHDGAMSYMAASNKFIDAKPDVVARFACAIAESDRYANEHPDEVRMAIAREQGVDPATYAAQKVSWFFEKPDFQSLDRVQDVMLEFGQLKKKRTAEDLMAAPVLEGQAG</sequence>
<comment type="subcellular location">
    <subcellularLocation>
        <location evidence="1">Periplasm</location>
    </subcellularLocation>
</comment>
<keyword evidence="3 4" id="KW-0732">Signal</keyword>
<dbReference type="PROSITE" id="PS51257">
    <property type="entry name" value="PROKAR_LIPOPROTEIN"/>
    <property type="match status" value="1"/>
</dbReference>
<dbReference type="PANTHER" id="PTHR30024:SF47">
    <property type="entry name" value="TAURINE-BINDING PERIPLASMIC PROTEIN"/>
    <property type="match status" value="1"/>
</dbReference>
<comment type="similarity">
    <text evidence="2">Belongs to the bacterial solute-binding protein SsuA/TauA family.</text>
</comment>
<dbReference type="AlphaFoldDB" id="A0A5C4W189"/>
<evidence type="ECO:0000313" key="6">
    <source>
        <dbReference type="EMBL" id="TNM41932.1"/>
    </source>
</evidence>